<sequence>KIITNINLPENTLKEINKECVTADVDIEDFITFDNKLKTHQTYELASFLEKEEKEEENNDDDDDDSEINDEPKIKDFKTAISYLEELQKFSATISNSNLLELTTKVRECAERAALNHKNQSNIKNYFSKL</sequence>
<dbReference type="Proteomes" id="UP000325440">
    <property type="component" value="Unassembled WGS sequence"/>
</dbReference>
<dbReference type="AlphaFoldDB" id="A0A5E4MT82"/>
<accession>A0A5E4MT82</accession>
<dbReference type="EMBL" id="CABPRJ010001000">
    <property type="protein sequence ID" value="VVC34596.1"/>
    <property type="molecule type" value="Genomic_DNA"/>
</dbReference>
<protein>
    <submittedName>
        <fullName evidence="2">Uncharacterized protein</fullName>
    </submittedName>
</protein>
<proteinExistence type="predicted"/>
<reference evidence="2 3" key="1">
    <citation type="submission" date="2019-08" db="EMBL/GenBank/DDBJ databases">
        <authorList>
            <person name="Alioto T."/>
            <person name="Alioto T."/>
            <person name="Gomez Garrido J."/>
        </authorList>
    </citation>
    <scope>NUCLEOTIDE SEQUENCE [LARGE SCALE GENOMIC DNA]</scope>
</reference>
<evidence type="ECO:0000313" key="2">
    <source>
        <dbReference type="EMBL" id="VVC34596.1"/>
    </source>
</evidence>
<name>A0A5E4MT82_9HEMI</name>
<feature type="region of interest" description="Disordered" evidence="1">
    <location>
        <begin position="48"/>
        <end position="73"/>
    </location>
</feature>
<feature type="non-terminal residue" evidence="2">
    <location>
        <position position="1"/>
    </location>
</feature>
<feature type="compositionally biased region" description="Acidic residues" evidence="1">
    <location>
        <begin position="53"/>
        <end position="69"/>
    </location>
</feature>
<organism evidence="2 3">
    <name type="scientific">Cinara cedri</name>
    <dbReference type="NCBI Taxonomy" id="506608"/>
    <lineage>
        <taxon>Eukaryota</taxon>
        <taxon>Metazoa</taxon>
        <taxon>Ecdysozoa</taxon>
        <taxon>Arthropoda</taxon>
        <taxon>Hexapoda</taxon>
        <taxon>Insecta</taxon>
        <taxon>Pterygota</taxon>
        <taxon>Neoptera</taxon>
        <taxon>Paraneoptera</taxon>
        <taxon>Hemiptera</taxon>
        <taxon>Sternorrhyncha</taxon>
        <taxon>Aphidomorpha</taxon>
        <taxon>Aphidoidea</taxon>
        <taxon>Aphididae</taxon>
        <taxon>Lachninae</taxon>
        <taxon>Cinara</taxon>
    </lineage>
</organism>
<keyword evidence="3" id="KW-1185">Reference proteome</keyword>
<evidence type="ECO:0000313" key="3">
    <source>
        <dbReference type="Proteomes" id="UP000325440"/>
    </source>
</evidence>
<dbReference type="OrthoDB" id="6644744at2759"/>
<gene>
    <name evidence="2" type="ORF">CINCED_3A015074</name>
</gene>
<evidence type="ECO:0000256" key="1">
    <source>
        <dbReference type="SAM" id="MobiDB-lite"/>
    </source>
</evidence>